<comment type="caution">
    <text evidence="1">The sequence shown here is derived from an EMBL/GenBank/DDBJ whole genome shotgun (WGS) entry which is preliminary data.</text>
</comment>
<reference evidence="1 2" key="1">
    <citation type="submission" date="2020-08" db="EMBL/GenBank/DDBJ databases">
        <title>Genomic Encyclopedia of Type Strains, Phase IV (KMG-IV): sequencing the most valuable type-strain genomes for metagenomic binning, comparative biology and taxonomic classification.</title>
        <authorList>
            <person name="Goeker M."/>
        </authorList>
    </citation>
    <scope>NUCLEOTIDE SEQUENCE [LARGE SCALE GENOMIC DNA]</scope>
    <source>
        <strain evidence="1 2">DSM 21319</strain>
    </source>
</reference>
<accession>A0A7W7YZG6</accession>
<sequence>MDIDVTIQPFNKTLHQAYERLLPELREGVARGKLSWRFENSASPESRFAVATDHATGEVVGINAFMSLAMQVDGNQAVGYQSMDTIVSPRCRGQGLFGRMLTAFYEASSTHEGLLLYGFPNDNSAPGFFNKLGWKRLSAVPFLIKPLRLGYFLRRIIGEKARFFDIPLSFAAAKDEGIKDILRFDARFDQFWERIAPGMPVATVRNQRYLNWRLSDHPEMHYSTKAIQDENGAILAFVSYQLIEKHGGRIGYIMEALALPGEKKSLVRLLRFAIASMRQQKADAALAWALPHAPNYDSYRSTGFLPMPEKIRPIQLHFGVRPLRGGLERGLELKDWYISYLDSDTV</sequence>
<dbReference type="Pfam" id="PF13527">
    <property type="entry name" value="Acetyltransf_9"/>
    <property type="match status" value="1"/>
</dbReference>
<evidence type="ECO:0008006" key="3">
    <source>
        <dbReference type="Google" id="ProtNLM"/>
    </source>
</evidence>
<dbReference type="RefSeq" id="WP_184147156.1">
    <property type="nucleotide sequence ID" value="NZ_JACHIK010000030.1"/>
</dbReference>
<dbReference type="InterPro" id="IPR016181">
    <property type="entry name" value="Acyl_CoA_acyltransferase"/>
</dbReference>
<dbReference type="Proteomes" id="UP000535406">
    <property type="component" value="Unassembled WGS sequence"/>
</dbReference>
<dbReference type="SUPFAM" id="SSF55729">
    <property type="entry name" value="Acyl-CoA N-acyltransferases (Nat)"/>
    <property type="match status" value="1"/>
</dbReference>
<evidence type="ECO:0000313" key="2">
    <source>
        <dbReference type="Proteomes" id="UP000535406"/>
    </source>
</evidence>
<proteinExistence type="predicted"/>
<dbReference type="AlphaFoldDB" id="A0A7W7YZG6"/>
<keyword evidence="2" id="KW-1185">Reference proteome</keyword>
<organism evidence="1 2">
    <name type="scientific">Shinella fusca</name>
    <dbReference type="NCBI Taxonomy" id="544480"/>
    <lineage>
        <taxon>Bacteria</taxon>
        <taxon>Pseudomonadati</taxon>
        <taxon>Pseudomonadota</taxon>
        <taxon>Alphaproteobacteria</taxon>
        <taxon>Hyphomicrobiales</taxon>
        <taxon>Rhizobiaceae</taxon>
        <taxon>Shinella</taxon>
    </lineage>
</organism>
<dbReference type="Gene3D" id="3.40.630.30">
    <property type="match status" value="1"/>
</dbReference>
<gene>
    <name evidence="1" type="ORF">HNQ66_004617</name>
</gene>
<evidence type="ECO:0000313" key="1">
    <source>
        <dbReference type="EMBL" id="MBB5045188.1"/>
    </source>
</evidence>
<dbReference type="EMBL" id="JACHIK010000030">
    <property type="protein sequence ID" value="MBB5045188.1"/>
    <property type="molecule type" value="Genomic_DNA"/>
</dbReference>
<protein>
    <recommendedName>
        <fullName evidence="3">GNAT family N-acetyltransferase</fullName>
    </recommendedName>
</protein>
<name>A0A7W7YZG6_9HYPH</name>